<comment type="caution">
    <text evidence="2">The sequence shown here is derived from an EMBL/GenBank/DDBJ whole genome shotgun (WGS) entry which is preliminary data.</text>
</comment>
<feature type="compositionally biased region" description="Polar residues" evidence="1">
    <location>
        <begin position="518"/>
        <end position="534"/>
    </location>
</feature>
<name>A0A640KWF6_LEITA</name>
<reference evidence="2" key="1">
    <citation type="submission" date="2019-11" db="EMBL/GenBank/DDBJ databases">
        <title>Leishmania tarentolae CDS.</title>
        <authorList>
            <person name="Goto Y."/>
            <person name="Yamagishi J."/>
        </authorList>
    </citation>
    <scope>NUCLEOTIDE SEQUENCE [LARGE SCALE GENOMIC DNA]</scope>
    <source>
        <strain evidence="2">Parrot Tar II</strain>
    </source>
</reference>
<feature type="region of interest" description="Disordered" evidence="1">
    <location>
        <begin position="169"/>
        <end position="240"/>
    </location>
</feature>
<protein>
    <submittedName>
        <fullName evidence="2">Uncharacterized protein</fullName>
    </submittedName>
</protein>
<proteinExistence type="predicted"/>
<feature type="compositionally biased region" description="Polar residues" evidence="1">
    <location>
        <begin position="264"/>
        <end position="279"/>
    </location>
</feature>
<feature type="compositionally biased region" description="Low complexity" evidence="1">
    <location>
        <begin position="681"/>
        <end position="690"/>
    </location>
</feature>
<feature type="region of interest" description="Disordered" evidence="1">
    <location>
        <begin position="613"/>
        <end position="690"/>
    </location>
</feature>
<feature type="compositionally biased region" description="Polar residues" evidence="1">
    <location>
        <begin position="195"/>
        <end position="206"/>
    </location>
</feature>
<dbReference type="InterPro" id="IPR012609">
    <property type="entry name" value="Spore_V_M"/>
</dbReference>
<evidence type="ECO:0000313" key="3">
    <source>
        <dbReference type="Proteomes" id="UP000419144"/>
    </source>
</evidence>
<gene>
    <name evidence="2" type="ORF">LtaPh_3661500</name>
</gene>
<organism evidence="2 3">
    <name type="scientific">Leishmania tarentolae</name>
    <name type="common">Sauroleishmania tarentolae</name>
    <dbReference type="NCBI Taxonomy" id="5689"/>
    <lineage>
        <taxon>Eukaryota</taxon>
        <taxon>Discoba</taxon>
        <taxon>Euglenozoa</taxon>
        <taxon>Kinetoplastea</taxon>
        <taxon>Metakinetoplastina</taxon>
        <taxon>Trypanosomatida</taxon>
        <taxon>Trypanosomatidae</taxon>
        <taxon>Leishmaniinae</taxon>
        <taxon>Leishmania</taxon>
        <taxon>lizard Leishmania</taxon>
    </lineage>
</organism>
<feature type="compositionally biased region" description="Polar residues" evidence="1">
    <location>
        <begin position="219"/>
        <end position="231"/>
    </location>
</feature>
<feature type="compositionally biased region" description="Basic and acidic residues" evidence="1">
    <location>
        <begin position="415"/>
        <end position="425"/>
    </location>
</feature>
<dbReference type="Proteomes" id="UP000419144">
    <property type="component" value="Unassembled WGS sequence"/>
</dbReference>
<feature type="region of interest" description="Disordered" evidence="1">
    <location>
        <begin position="259"/>
        <end position="279"/>
    </location>
</feature>
<feature type="region of interest" description="Disordered" evidence="1">
    <location>
        <begin position="415"/>
        <end position="438"/>
    </location>
</feature>
<feature type="region of interest" description="Disordered" evidence="1">
    <location>
        <begin position="499"/>
        <end position="536"/>
    </location>
</feature>
<dbReference type="Pfam" id="PF08183">
    <property type="entry name" value="SpoV"/>
    <property type="match status" value="1"/>
</dbReference>
<dbReference type="AlphaFoldDB" id="A0A640KWF6"/>
<evidence type="ECO:0000256" key="1">
    <source>
        <dbReference type="SAM" id="MobiDB-lite"/>
    </source>
</evidence>
<keyword evidence="3" id="KW-1185">Reference proteome</keyword>
<accession>A0A640KWF6</accession>
<sequence>MKADSATMMQVDFVLYRFVSGVPTFTGLFAEDAEGRHIPDVASFQCCWARTPRTKSSSSDTSALHCADGATDNIYFKALGDDMALTLEKVTHELILNADQEVITFAIRPSLYSGAGRLPIVAKGALDPRPYFGKPMKNYAIKLRDAAGEVTGKLLFSLRAHEVDEEELRVRRRNTSVSTTMMSPPRSSPDRSKMQTGHDSLHNQWLKTPPRSSPDRSKMQTGHDSLHNQWLKTPPRSEGLAQVHSHVLESQETLLHLRQDRSPQHPQSRGEGSQPSQHDTPILKVVDIQLERIMIKTESIDIDHPAPLLLGGDYSIKIRYGSYNYRTAQAVCCNPKEVVFHAQQTRITFQPAGSTEKLRLSLWEGKRQVAGFSLDPAKFKCDAGEWKEYAIPFRYHPTGQRAALDVRVCRVGIDRGDAPSRRESPPRTAVPNASPAPSTLGVVAPAASRAVPHQLTRQADPLDMCADNGARGQTPLKISPPPKQYGTVKFVAQDAPRVHTRLSSSPHRGLPSRPVSGTAASGWTSPPDTTNRGSTPLRVCEASGVRGGWERTPMGERPPQLTSNLADLPADRRAPDAHEVYIAEVLSRLERQQRAPRQQTSLVEEWAGWRRERERSRSNSVASMNLRSASVRSTASQAGSVTSVVSRRALTPRPTKSNADNSFIMPCTPDTSAIRRRSSHRSPTPRNPFN</sequence>
<dbReference type="OrthoDB" id="262894at2759"/>
<dbReference type="EMBL" id="BLBS01000057">
    <property type="protein sequence ID" value="GET93698.1"/>
    <property type="molecule type" value="Genomic_DNA"/>
</dbReference>
<feature type="compositionally biased region" description="Polar residues" evidence="1">
    <location>
        <begin position="619"/>
        <end position="645"/>
    </location>
</feature>
<feature type="compositionally biased region" description="Low complexity" evidence="1">
    <location>
        <begin position="175"/>
        <end position="185"/>
    </location>
</feature>
<evidence type="ECO:0000313" key="2">
    <source>
        <dbReference type="EMBL" id="GET93698.1"/>
    </source>
</evidence>
<dbReference type="VEuPathDB" id="TriTrypDB:LtaPh_3661500"/>